<dbReference type="SUPFAM" id="SSF159065">
    <property type="entry name" value="Dom34/Pelota N-terminal domain-like"/>
    <property type="match status" value="1"/>
</dbReference>
<dbReference type="Gene3D" id="3.30.420.60">
    <property type="entry name" value="eRF1 domain 2"/>
    <property type="match status" value="1"/>
</dbReference>
<dbReference type="NCBIfam" id="TIGR00111">
    <property type="entry name" value="pelota"/>
    <property type="match status" value="1"/>
</dbReference>
<evidence type="ECO:0000259" key="10">
    <source>
        <dbReference type="SMART" id="SM01194"/>
    </source>
</evidence>
<dbReference type="GO" id="GO:0070651">
    <property type="term" value="P:nonfunctional rRNA decay"/>
    <property type="evidence" value="ECO:0007669"/>
    <property type="project" value="TreeGrafter"/>
</dbReference>
<dbReference type="HAMAP" id="MF_01853">
    <property type="entry name" value="PelO"/>
    <property type="match status" value="1"/>
</dbReference>
<dbReference type="Gene3D" id="2.30.30.870">
    <property type="entry name" value="Pelota, domain A"/>
    <property type="match status" value="1"/>
</dbReference>
<name>A0A8J7S1W7_METVO</name>
<sequence>MKIINQIPEKNLIKLMPENLDDLWHLSNIIQYNNAVSALTERRTEDKGDKLRADRGVKRKVYLGIKAEKISFHEDTNRLRVNGKIIHGPDDIPLGSYHTIDIEPLSQVSIQKNWKPWDLKRLKEAENSSKNPKIVVVVLDEHNANVYVVREYGVKELAELKSGISKNLGAKQNEQMRFSYFSEIASIISEFSGKILVTGTGFARNNFQKYVSEKYKELSPNIVVESSNHTGRLGLQEVLKSGIIDRIYGEARLSKESQLVEKLLEEISKKGLAAYGLAEVENALNYCAIEKLLITDQYLRSKRRNIEQMVIEVENSNGELVVVSTEHESGKQLKALGGIAALLRFPVE</sequence>
<gene>
    <name evidence="9" type="primary">pelA</name>
    <name evidence="11" type="ORF">J3E07_001285</name>
</gene>
<feature type="domain" description="eRF1/Pelota-like N-terminal" evidence="10">
    <location>
        <begin position="1"/>
        <end position="127"/>
    </location>
</feature>
<dbReference type="GO" id="GO:0070966">
    <property type="term" value="P:nuclear-transcribed mRNA catabolic process, no-go decay"/>
    <property type="evidence" value="ECO:0007669"/>
    <property type="project" value="InterPro"/>
</dbReference>
<dbReference type="EMBL" id="JAGGMV010000003">
    <property type="protein sequence ID" value="MBP2201860.1"/>
    <property type="molecule type" value="Genomic_DNA"/>
</dbReference>
<evidence type="ECO:0000256" key="7">
    <source>
        <dbReference type="ARBA" id="ARBA00022759"/>
    </source>
</evidence>
<dbReference type="InterPro" id="IPR058547">
    <property type="entry name" value="Pelota_N"/>
</dbReference>
<comment type="caution">
    <text evidence="11">The sequence shown here is derived from an EMBL/GenBank/DDBJ whole genome shotgun (WGS) entry which is preliminary data.</text>
</comment>
<comment type="cofactor">
    <cofactor evidence="1 9">
        <name>a divalent metal cation</name>
        <dbReference type="ChEBI" id="CHEBI:60240"/>
    </cofactor>
</comment>
<keyword evidence="4 9" id="KW-0963">Cytoplasm</keyword>
<evidence type="ECO:0000313" key="11">
    <source>
        <dbReference type="EMBL" id="MBP2201860.1"/>
    </source>
</evidence>
<comment type="domain">
    <text evidence="9">The N-terminal domain has the RNA-binding Sm fold. It harbors the endoribonuclease activity.</text>
</comment>
<keyword evidence="8 9" id="KW-0378">Hydrolase</keyword>
<evidence type="ECO:0000256" key="8">
    <source>
        <dbReference type="ARBA" id="ARBA00022801"/>
    </source>
</evidence>
<dbReference type="PANTHER" id="PTHR10853:SF0">
    <property type="entry name" value="PROTEIN PELOTA HOMOLOG"/>
    <property type="match status" value="1"/>
</dbReference>
<evidence type="ECO:0000256" key="2">
    <source>
        <dbReference type="ARBA" id="ARBA00004496"/>
    </source>
</evidence>
<comment type="function">
    <text evidence="9">May function in recognizing stalled ribosomes, interact with stem-loop structures in stalled mRNA molecules, and effect endonucleolytic cleavage of the mRNA. May play a role in the release non-functional ribosomes and degradation of damaged mRNAs. Has endoribonuclease activity.</text>
</comment>
<evidence type="ECO:0000313" key="12">
    <source>
        <dbReference type="Proteomes" id="UP000740329"/>
    </source>
</evidence>
<evidence type="ECO:0000256" key="9">
    <source>
        <dbReference type="HAMAP-Rule" id="MF_01853"/>
    </source>
</evidence>
<dbReference type="SUPFAM" id="SSF53137">
    <property type="entry name" value="Translational machinery components"/>
    <property type="match status" value="1"/>
</dbReference>
<evidence type="ECO:0000256" key="6">
    <source>
        <dbReference type="ARBA" id="ARBA00022723"/>
    </source>
</evidence>
<dbReference type="OrthoDB" id="31300at2157"/>
<dbReference type="AlphaFoldDB" id="A0A8J7S1W7"/>
<dbReference type="RefSeq" id="WP_209591376.1">
    <property type="nucleotide sequence ID" value="NZ_JAGGMU010000003.1"/>
</dbReference>
<dbReference type="GO" id="GO:0032790">
    <property type="term" value="P:ribosome disassembly"/>
    <property type="evidence" value="ECO:0007669"/>
    <property type="project" value="TreeGrafter"/>
</dbReference>
<dbReference type="SMART" id="SM01194">
    <property type="entry name" value="eRF1_1"/>
    <property type="match status" value="1"/>
</dbReference>
<dbReference type="GO" id="GO:0071025">
    <property type="term" value="P:RNA surveillance"/>
    <property type="evidence" value="ECO:0007669"/>
    <property type="project" value="InterPro"/>
</dbReference>
<organism evidence="11 12">
    <name type="scientific">Methanococcus voltae</name>
    <dbReference type="NCBI Taxonomy" id="2188"/>
    <lineage>
        <taxon>Archaea</taxon>
        <taxon>Methanobacteriati</taxon>
        <taxon>Methanobacteriota</taxon>
        <taxon>Methanomada group</taxon>
        <taxon>Methanococci</taxon>
        <taxon>Methanococcales</taxon>
        <taxon>Methanococcaceae</taxon>
        <taxon>Methanococcus</taxon>
    </lineage>
</organism>
<dbReference type="Pfam" id="PF26356">
    <property type="entry name" value="Pelota_N"/>
    <property type="match status" value="1"/>
</dbReference>
<dbReference type="InterPro" id="IPR005142">
    <property type="entry name" value="eRF1_3"/>
</dbReference>
<dbReference type="GO" id="GO:0046872">
    <property type="term" value="F:metal ion binding"/>
    <property type="evidence" value="ECO:0007669"/>
    <property type="project" value="UniProtKB-UniRule"/>
</dbReference>
<reference evidence="11" key="1">
    <citation type="submission" date="2021-03" db="EMBL/GenBank/DDBJ databases">
        <title>Genomic Encyclopedia of Type Strains, Phase IV (KMG-V): Genome sequencing to study the core and pangenomes of soil and plant-associated prokaryotes.</title>
        <authorList>
            <person name="Whitman W."/>
        </authorList>
    </citation>
    <scope>NUCLEOTIDE SEQUENCE</scope>
    <source>
        <strain evidence="11">C4</strain>
    </source>
</reference>
<dbReference type="GO" id="GO:0016787">
    <property type="term" value="F:hydrolase activity"/>
    <property type="evidence" value="ECO:0007669"/>
    <property type="project" value="UniProtKB-KW"/>
</dbReference>
<comment type="subunit">
    <text evidence="9">Monomer.</text>
</comment>
<dbReference type="EC" id="3.1.-.-" evidence="9"/>
<keyword evidence="7 9" id="KW-0255">Endonuclease</keyword>
<dbReference type="GO" id="GO:0070481">
    <property type="term" value="P:nuclear-transcribed mRNA catabolic process, non-stop decay"/>
    <property type="evidence" value="ECO:0007669"/>
    <property type="project" value="InterPro"/>
</dbReference>
<keyword evidence="5 9" id="KW-0540">Nuclease</keyword>
<dbReference type="InterPro" id="IPR029064">
    <property type="entry name" value="Ribosomal_eL30-like_sf"/>
</dbReference>
<dbReference type="Pfam" id="PF03465">
    <property type="entry name" value="eRF1_3"/>
    <property type="match status" value="1"/>
</dbReference>
<evidence type="ECO:0000256" key="5">
    <source>
        <dbReference type="ARBA" id="ARBA00022722"/>
    </source>
</evidence>
<dbReference type="InterPro" id="IPR005140">
    <property type="entry name" value="eRF1_Pelota-like_N"/>
</dbReference>
<evidence type="ECO:0000256" key="3">
    <source>
        <dbReference type="ARBA" id="ARBA00009504"/>
    </source>
</evidence>
<dbReference type="InterPro" id="IPR042226">
    <property type="entry name" value="eFR1_2_sf"/>
</dbReference>
<dbReference type="GO" id="GO:0004519">
    <property type="term" value="F:endonuclease activity"/>
    <property type="evidence" value="ECO:0007669"/>
    <property type="project" value="UniProtKB-UniRule"/>
</dbReference>
<evidence type="ECO:0000256" key="1">
    <source>
        <dbReference type="ARBA" id="ARBA00001968"/>
    </source>
</evidence>
<accession>A0A8J7S1W7</accession>
<comment type="similarity">
    <text evidence="3 9">Belongs to the eukaryotic release factor 1 family. Pelota subfamily.</text>
</comment>
<dbReference type="SUPFAM" id="SSF55315">
    <property type="entry name" value="L30e-like"/>
    <property type="match status" value="1"/>
</dbReference>
<keyword evidence="6 9" id="KW-0479">Metal-binding</keyword>
<dbReference type="InterPro" id="IPR004405">
    <property type="entry name" value="TF_pelota"/>
</dbReference>
<proteinExistence type="inferred from homology"/>
<dbReference type="Gene3D" id="3.30.1330.30">
    <property type="match status" value="1"/>
</dbReference>
<comment type="subcellular location">
    <subcellularLocation>
        <location evidence="2 9">Cytoplasm</location>
    </subcellularLocation>
</comment>
<dbReference type="GO" id="GO:0005737">
    <property type="term" value="C:cytoplasm"/>
    <property type="evidence" value="ECO:0007669"/>
    <property type="project" value="UniProtKB-SubCell"/>
</dbReference>
<dbReference type="InterPro" id="IPR023521">
    <property type="entry name" value="Pelota_arc"/>
</dbReference>
<protein>
    <recommendedName>
        <fullName evidence="9">Protein pelota homolog</fullName>
        <ecNumber evidence="9">3.1.-.-</ecNumber>
    </recommendedName>
</protein>
<dbReference type="PANTHER" id="PTHR10853">
    <property type="entry name" value="PELOTA"/>
    <property type="match status" value="1"/>
</dbReference>
<dbReference type="InterPro" id="IPR038069">
    <property type="entry name" value="Pelota/DOM34_N"/>
</dbReference>
<dbReference type="Proteomes" id="UP000740329">
    <property type="component" value="Unassembled WGS sequence"/>
</dbReference>
<evidence type="ECO:0000256" key="4">
    <source>
        <dbReference type="ARBA" id="ARBA00022490"/>
    </source>
</evidence>